<dbReference type="OrthoDB" id="4738706at2759"/>
<reference evidence="2" key="1">
    <citation type="submission" date="2022-10" db="EMBL/GenBank/DDBJ databases">
        <title>Tapping the CABI collections for fungal endophytes: first genome assemblies for Collariella, Neodidymelliopsis, Ascochyta clinopodiicola, Didymella pomorum, Didymosphaeria variabile, Neocosmospora piperis and Neocucurbitaria cava.</title>
        <authorList>
            <person name="Hill R."/>
        </authorList>
    </citation>
    <scope>NUCLEOTIDE SEQUENCE</scope>
    <source>
        <strain evidence="2">IMI 356815</strain>
    </source>
</reference>
<dbReference type="AlphaFoldDB" id="A0A9W9CGM7"/>
<feature type="compositionally biased region" description="Polar residues" evidence="1">
    <location>
        <begin position="133"/>
        <end position="163"/>
    </location>
</feature>
<dbReference type="RefSeq" id="XP_056076957.1">
    <property type="nucleotide sequence ID" value="XM_056210135.1"/>
</dbReference>
<evidence type="ECO:0000313" key="3">
    <source>
        <dbReference type="Proteomes" id="UP001140513"/>
    </source>
</evidence>
<dbReference type="GeneID" id="80904852"/>
<feature type="region of interest" description="Disordered" evidence="1">
    <location>
        <begin position="132"/>
        <end position="163"/>
    </location>
</feature>
<comment type="caution">
    <text evidence="2">The sequence shown here is derived from an EMBL/GenBank/DDBJ whole genome shotgun (WGS) entry which is preliminary data.</text>
</comment>
<keyword evidence="3" id="KW-1185">Reference proteome</keyword>
<proteinExistence type="predicted"/>
<dbReference type="Proteomes" id="UP001140513">
    <property type="component" value="Unassembled WGS sequence"/>
</dbReference>
<gene>
    <name evidence="2" type="ORF">N0V89_001322</name>
</gene>
<accession>A0A9W9CGM7</accession>
<dbReference type="EMBL" id="JAPEUX010000001">
    <property type="protein sequence ID" value="KAJ4360755.1"/>
    <property type="molecule type" value="Genomic_DNA"/>
</dbReference>
<protein>
    <submittedName>
        <fullName evidence="2">Uncharacterized protein</fullName>
    </submittedName>
</protein>
<evidence type="ECO:0000256" key="1">
    <source>
        <dbReference type="SAM" id="MobiDB-lite"/>
    </source>
</evidence>
<evidence type="ECO:0000313" key="2">
    <source>
        <dbReference type="EMBL" id="KAJ4360755.1"/>
    </source>
</evidence>
<organism evidence="2 3">
    <name type="scientific">Didymosphaeria variabile</name>
    <dbReference type="NCBI Taxonomy" id="1932322"/>
    <lineage>
        <taxon>Eukaryota</taxon>
        <taxon>Fungi</taxon>
        <taxon>Dikarya</taxon>
        <taxon>Ascomycota</taxon>
        <taxon>Pezizomycotina</taxon>
        <taxon>Dothideomycetes</taxon>
        <taxon>Pleosporomycetidae</taxon>
        <taxon>Pleosporales</taxon>
        <taxon>Massarineae</taxon>
        <taxon>Didymosphaeriaceae</taxon>
        <taxon>Didymosphaeria</taxon>
    </lineage>
</organism>
<sequence>MLQVLQNGPDLKAQPNQTRIGITETQKAQLAQRISSKTSKEENWYMIYEILFPGCRRPETPYLDGTQFAEELFALRESAVQVAPIRINQLTSALHHEGKLPPVPPEYLEAFAFAAAKDVFDTVIGQHLRSSVAAKNSRQTNPVHPSDSTSPAPSSVTLKRSPSATKAKPFVLGETSFRVETSIERSVGEAGPLDHLLPSIVEGTKAWTGLEEPSRLDLLSMVADMDSRSWDEHLNTCVDGALQQPLK</sequence>
<name>A0A9W9CGM7_9PLEO</name>